<feature type="region of interest" description="Disordered" evidence="1">
    <location>
        <begin position="18"/>
        <end position="69"/>
    </location>
</feature>
<keyword evidence="5" id="KW-1185">Reference proteome</keyword>
<evidence type="ECO:0000256" key="1">
    <source>
        <dbReference type="SAM" id="MobiDB-lite"/>
    </source>
</evidence>
<dbReference type="Proteomes" id="UP000318864">
    <property type="component" value="Unassembled WGS sequence"/>
</dbReference>
<dbReference type="InterPro" id="IPR042099">
    <property type="entry name" value="ANL_N_sf"/>
</dbReference>
<proteinExistence type="predicted"/>
<accession>A0A4S3TNV0</accession>
<reference evidence="4 5" key="1">
    <citation type="submission" date="2018-10" db="EMBL/GenBank/DDBJ databases">
        <title>Natronolimnobius sp. XQ-INN 246 isolated from Inner Mongolia Autonomous Region of China.</title>
        <authorList>
            <person name="Xue Q."/>
        </authorList>
    </citation>
    <scope>NUCLEOTIDE SEQUENCE [LARGE SCALE GENOMIC DNA]</scope>
    <source>
        <strain evidence="4 5">XQ-INN 246</strain>
    </source>
</reference>
<feature type="domain" description="AMP-dependent synthetase/ligase" evidence="2">
    <location>
        <begin position="83"/>
        <end position="446"/>
    </location>
</feature>
<comment type="caution">
    <text evidence="4">The sequence shown here is derived from an EMBL/GenBank/DDBJ whole genome shotgun (WGS) entry which is preliminary data.</text>
</comment>
<dbReference type="Gene3D" id="3.40.50.12780">
    <property type="entry name" value="N-terminal domain of ligase-like"/>
    <property type="match status" value="1"/>
</dbReference>
<evidence type="ECO:0000313" key="5">
    <source>
        <dbReference type="Proteomes" id="UP000318864"/>
    </source>
</evidence>
<name>A0A4S3TNV0_9EURY</name>
<dbReference type="InterPro" id="IPR050237">
    <property type="entry name" value="ATP-dep_AMP-bd_enzyme"/>
</dbReference>
<sequence>MDSNDIQTRGNIATAVRRLHGRSARSRATDASANPRSQCHTDRQSFESVHSRQSMTDQSVSHTTDGALRDRRITRVTAGDIVRRAGNRRPDKDAFVVPATDERVSFAAFDERVTRAANAFLESGLSPRDRLAIVAANSLEFLEAYFGALKAGLVVVPINPEITADDIGYELDHAAVDALVVEDTFYPKLETVLGDRDLEALAVIEWSGDQSVPAPEFRAVTSEYDAAEPAVELEGSDLAQIMYTSGTTSRPKGVRLPHRALHAGSINNVVGGEVSRNDVKCGLLPMFHCAMLSQVKAVLHVSARMVILRGFESDQFLECVERYDVTDVTLLPSMYTELLARDDIRDRDLSSLRRCTYAMTPIGNETLAECIEVFDAEFSLGSGQTEAYPPTCTYHPEWQLEKEGNYWGTALPNTDIAIMDDDGQLLPDGEVGEIVYRGPNVMDGYLEDKARTREAFAHGWFHSGDMGYFDEDGLLKFVDRKKDMIKSGGENVSTQKVESTLLDHPDIDEVAVVGLPHERWGEAVTAFAVSHGDDPDPDDVLEYARDNLAGFEAPKAVELLEELPQTATSKVRKHVVSEEYEDYYR</sequence>
<dbReference type="PROSITE" id="PS00455">
    <property type="entry name" value="AMP_BINDING"/>
    <property type="match status" value="1"/>
</dbReference>
<dbReference type="GO" id="GO:0016878">
    <property type="term" value="F:acid-thiol ligase activity"/>
    <property type="evidence" value="ECO:0007669"/>
    <property type="project" value="UniProtKB-ARBA"/>
</dbReference>
<evidence type="ECO:0000259" key="3">
    <source>
        <dbReference type="Pfam" id="PF13193"/>
    </source>
</evidence>
<dbReference type="InterPro" id="IPR020845">
    <property type="entry name" value="AMP-binding_CS"/>
</dbReference>
<dbReference type="InterPro" id="IPR045851">
    <property type="entry name" value="AMP-bd_C_sf"/>
</dbReference>
<dbReference type="EMBL" id="RBZW01000013">
    <property type="protein sequence ID" value="THE66004.1"/>
    <property type="molecule type" value="Genomic_DNA"/>
</dbReference>
<feature type="domain" description="AMP-binding enzyme C-terminal" evidence="3">
    <location>
        <begin position="496"/>
        <end position="570"/>
    </location>
</feature>
<evidence type="ECO:0000313" key="4">
    <source>
        <dbReference type="EMBL" id="THE66004.1"/>
    </source>
</evidence>
<dbReference type="PANTHER" id="PTHR43767:SF1">
    <property type="entry name" value="NONRIBOSOMAL PEPTIDE SYNTHASE PES1 (EUROFUNG)-RELATED"/>
    <property type="match status" value="1"/>
</dbReference>
<dbReference type="Pfam" id="PF13193">
    <property type="entry name" value="AMP-binding_C"/>
    <property type="match status" value="1"/>
</dbReference>
<feature type="compositionally biased region" description="Polar residues" evidence="1">
    <location>
        <begin position="46"/>
        <end position="64"/>
    </location>
</feature>
<protein>
    <submittedName>
        <fullName evidence="4">AMP-dependent synthetase</fullName>
    </submittedName>
</protein>
<dbReference type="InterPro" id="IPR000873">
    <property type="entry name" value="AMP-dep_synth/lig_dom"/>
</dbReference>
<dbReference type="AlphaFoldDB" id="A0A4S3TNV0"/>
<organism evidence="4 5">
    <name type="scientific">Salinadaptatus halalkaliphilus</name>
    <dbReference type="NCBI Taxonomy" id="2419781"/>
    <lineage>
        <taxon>Archaea</taxon>
        <taxon>Methanobacteriati</taxon>
        <taxon>Methanobacteriota</taxon>
        <taxon>Stenosarchaea group</taxon>
        <taxon>Halobacteria</taxon>
        <taxon>Halobacteriales</taxon>
        <taxon>Natrialbaceae</taxon>
        <taxon>Salinadaptatus</taxon>
    </lineage>
</organism>
<evidence type="ECO:0000259" key="2">
    <source>
        <dbReference type="Pfam" id="PF00501"/>
    </source>
</evidence>
<dbReference type="SUPFAM" id="SSF56801">
    <property type="entry name" value="Acetyl-CoA synthetase-like"/>
    <property type="match status" value="1"/>
</dbReference>
<dbReference type="InterPro" id="IPR025110">
    <property type="entry name" value="AMP-bd_C"/>
</dbReference>
<dbReference type="PANTHER" id="PTHR43767">
    <property type="entry name" value="LONG-CHAIN-FATTY-ACID--COA LIGASE"/>
    <property type="match status" value="1"/>
</dbReference>
<gene>
    <name evidence="4" type="ORF">D8Y22_04840</name>
</gene>
<dbReference type="Pfam" id="PF00501">
    <property type="entry name" value="AMP-binding"/>
    <property type="match status" value="1"/>
</dbReference>
<dbReference type="Gene3D" id="3.30.300.30">
    <property type="match status" value="1"/>
</dbReference>